<evidence type="ECO:0000313" key="14">
    <source>
        <dbReference type="Proteomes" id="UP000515159"/>
    </source>
</evidence>
<dbReference type="OrthoDB" id="72053at2759"/>
<dbReference type="FunFam" id="3.40.30.10:FF:000042">
    <property type="entry name" value="protein disulfide-isomerase A2"/>
    <property type="match status" value="1"/>
</dbReference>
<keyword evidence="5 12" id="KW-0732">Signal</keyword>
<dbReference type="NCBIfam" id="TIGR01130">
    <property type="entry name" value="ER_PDI_fam"/>
    <property type="match status" value="1"/>
</dbReference>
<comment type="subcellular location">
    <subcellularLocation>
        <location evidence="2">Endoplasmic reticulum lumen</location>
    </subcellularLocation>
</comment>
<dbReference type="Pfam" id="PF13848">
    <property type="entry name" value="Thioredoxin_6"/>
    <property type="match status" value="1"/>
</dbReference>
<keyword evidence="7" id="KW-0256">Endoplasmic reticulum</keyword>
<evidence type="ECO:0000256" key="11">
    <source>
        <dbReference type="SAM" id="MobiDB-lite"/>
    </source>
</evidence>
<dbReference type="PANTHER" id="PTHR18929:SF93">
    <property type="entry name" value="PROTEIN DISULFIDE-ISOMERASE A2"/>
    <property type="match status" value="1"/>
</dbReference>
<dbReference type="AlphaFoldDB" id="A0A6P8SHN9"/>
<dbReference type="FunFam" id="3.40.30.10:FF:000456">
    <property type="entry name" value="Protein disulfide-isomerase"/>
    <property type="match status" value="1"/>
</dbReference>
<evidence type="ECO:0000256" key="12">
    <source>
        <dbReference type="SAM" id="SignalP"/>
    </source>
</evidence>
<sequence>MRSHLLLLSLALLLSVRAEDASSRVEQKGEESSPGREQKTKEILPGVEQDDGAQQEKPQQQEESVSDELLEEEGVLVLNQHNFARALREIKFLLVEFYTPWCNHCQALAPEYTKAAQILMEVSTDLRLAKVDGQEERDLLEEFNINGYPALKFFRDGNRTNPIAYTGRSDSGGIVKWMQRQKGPSAILLEEEVRAEQLINSQELVAIGFFKDLTDLDVKIFYEIARNIVDITFGITDQSELFQKYGITKDSVVLFKKFDEKHVDFPVDEDLGLDNMELSQFLLLNSLELVTEYNQQNGDRIFAVKVPNHILLFINKTMEAHLSLLQKFKGAAPSFKGKIIFVFIDINGESANVMDYFNLTSKDVPTICFINMETSQRFLFSAGEITTETVTTFCNDVLNKNIKHIMISEELPEDWNKHPVKILVGKNFEEVAYDETKNVFVEFYAPWSTHCKELEPIWEELGEKYKDHENIIIAKIDATANEIDGLRVRGFPNLKYFPAGPERKMIDYTRNRTLELFSKFLDSGGVLPEEIQNAEAETGEEEVTESQETRKDEL</sequence>
<dbReference type="FunFam" id="3.40.30.10:FF:000027">
    <property type="entry name" value="protein disulfide-isomerase A2"/>
    <property type="match status" value="1"/>
</dbReference>
<feature type="domain" description="Thioredoxin" evidence="13">
    <location>
        <begin position="400"/>
        <end position="526"/>
    </location>
</feature>
<dbReference type="FunCoup" id="A0A6P8SHN9">
    <property type="interactions" value="136"/>
</dbReference>
<dbReference type="InterPro" id="IPR036249">
    <property type="entry name" value="Thioredoxin-like_sf"/>
</dbReference>
<feature type="compositionally biased region" description="Basic and acidic residues" evidence="11">
    <location>
        <begin position="19"/>
        <end position="42"/>
    </location>
</feature>
<dbReference type="GO" id="GO:0003756">
    <property type="term" value="F:protein disulfide isomerase activity"/>
    <property type="evidence" value="ECO:0007669"/>
    <property type="project" value="UniProtKB-EC"/>
</dbReference>
<dbReference type="PANTHER" id="PTHR18929">
    <property type="entry name" value="PROTEIN DISULFIDE ISOMERASE"/>
    <property type="match status" value="1"/>
</dbReference>
<evidence type="ECO:0000256" key="10">
    <source>
        <dbReference type="ARBA" id="ARBA00023284"/>
    </source>
</evidence>
<evidence type="ECO:0000256" key="2">
    <source>
        <dbReference type="ARBA" id="ARBA00004319"/>
    </source>
</evidence>
<dbReference type="Proteomes" id="UP000515159">
    <property type="component" value="Chromosome 11"/>
</dbReference>
<dbReference type="GO" id="GO:0006457">
    <property type="term" value="P:protein folding"/>
    <property type="evidence" value="ECO:0007669"/>
    <property type="project" value="TreeGrafter"/>
</dbReference>
<dbReference type="CDD" id="cd02982">
    <property type="entry name" value="PDI_b'_family"/>
    <property type="match status" value="1"/>
</dbReference>
<evidence type="ECO:0000313" key="15">
    <source>
        <dbReference type="RefSeq" id="XP_033818475.1"/>
    </source>
</evidence>
<evidence type="ECO:0000256" key="6">
    <source>
        <dbReference type="ARBA" id="ARBA00022737"/>
    </source>
</evidence>
<feature type="chain" id="PRO_5027850113" description="protein disulfide-isomerase" evidence="12">
    <location>
        <begin position="19"/>
        <end position="554"/>
    </location>
</feature>
<evidence type="ECO:0000259" key="13">
    <source>
        <dbReference type="PROSITE" id="PS51352"/>
    </source>
</evidence>
<dbReference type="GO" id="GO:0005788">
    <property type="term" value="C:endoplasmic reticulum lumen"/>
    <property type="evidence" value="ECO:0007669"/>
    <property type="project" value="UniProtKB-SubCell"/>
</dbReference>
<dbReference type="InterPro" id="IPR005792">
    <property type="entry name" value="Prot_disulphide_isomerase"/>
</dbReference>
<dbReference type="Gene3D" id="3.40.30.10">
    <property type="entry name" value="Glutaredoxin"/>
    <property type="match status" value="4"/>
</dbReference>
<dbReference type="SUPFAM" id="SSF52833">
    <property type="entry name" value="Thioredoxin-like"/>
    <property type="match status" value="4"/>
</dbReference>
<keyword evidence="9" id="KW-0413">Isomerase</keyword>
<dbReference type="PRINTS" id="PR00421">
    <property type="entry name" value="THIOREDOXIN"/>
</dbReference>
<dbReference type="RefSeq" id="XP_033818475.1">
    <property type="nucleotide sequence ID" value="XM_033962584.1"/>
</dbReference>
<dbReference type="CTD" id="64714"/>
<dbReference type="GO" id="GO:0034976">
    <property type="term" value="P:response to endoplasmic reticulum stress"/>
    <property type="evidence" value="ECO:0007669"/>
    <property type="project" value="TreeGrafter"/>
</dbReference>
<evidence type="ECO:0000256" key="4">
    <source>
        <dbReference type="ARBA" id="ARBA00012723"/>
    </source>
</evidence>
<dbReference type="InParanoid" id="A0A6P8SHN9"/>
<name>A0A6P8SHN9_GEOSA</name>
<dbReference type="InterPro" id="IPR013766">
    <property type="entry name" value="Thioredoxin_domain"/>
</dbReference>
<dbReference type="Pfam" id="PF00085">
    <property type="entry name" value="Thioredoxin"/>
    <property type="match status" value="2"/>
</dbReference>
<proteinExistence type="inferred from homology"/>
<dbReference type="KEGG" id="gsh:117368841"/>
<dbReference type="EC" id="5.3.4.1" evidence="4"/>
<feature type="region of interest" description="Disordered" evidence="11">
    <location>
        <begin position="19"/>
        <end position="66"/>
    </location>
</feature>
<comment type="similarity">
    <text evidence="3">Belongs to the protein disulfide isomerase family.</text>
</comment>
<feature type="region of interest" description="Disordered" evidence="11">
    <location>
        <begin position="532"/>
        <end position="554"/>
    </location>
</feature>
<protein>
    <recommendedName>
        <fullName evidence="4">protein disulfide-isomerase</fullName>
        <ecNumber evidence="4">5.3.4.1</ecNumber>
    </recommendedName>
</protein>
<dbReference type="CDD" id="cd02995">
    <property type="entry name" value="PDI_a_PDI_a'_C"/>
    <property type="match status" value="1"/>
</dbReference>
<dbReference type="CDD" id="cd02961">
    <property type="entry name" value="PDI_a_family"/>
    <property type="match status" value="1"/>
</dbReference>
<keyword evidence="6" id="KW-0677">Repeat</keyword>
<dbReference type="CDD" id="cd02981">
    <property type="entry name" value="PDI_b_family"/>
    <property type="match status" value="1"/>
</dbReference>
<keyword evidence="10" id="KW-0676">Redox-active center</keyword>
<evidence type="ECO:0000256" key="8">
    <source>
        <dbReference type="ARBA" id="ARBA00023157"/>
    </source>
</evidence>
<reference evidence="15" key="1">
    <citation type="submission" date="2025-08" db="UniProtKB">
        <authorList>
            <consortium name="RefSeq"/>
        </authorList>
    </citation>
    <scope>IDENTIFICATION</scope>
</reference>
<gene>
    <name evidence="15" type="primary">PDIA2</name>
</gene>
<evidence type="ECO:0000256" key="9">
    <source>
        <dbReference type="ARBA" id="ARBA00023235"/>
    </source>
</evidence>
<evidence type="ECO:0000256" key="3">
    <source>
        <dbReference type="ARBA" id="ARBA00006347"/>
    </source>
</evidence>
<dbReference type="GeneID" id="117368841"/>
<feature type="signal peptide" evidence="12">
    <location>
        <begin position="1"/>
        <end position="18"/>
    </location>
</feature>
<comment type="catalytic activity">
    <reaction evidence="1">
        <text>Catalyzes the rearrangement of -S-S- bonds in proteins.</text>
        <dbReference type="EC" id="5.3.4.1"/>
    </reaction>
</comment>
<organism evidence="14 15">
    <name type="scientific">Geotrypetes seraphini</name>
    <name type="common">Gaboon caecilian</name>
    <name type="synonym">Caecilia seraphini</name>
    <dbReference type="NCBI Taxonomy" id="260995"/>
    <lineage>
        <taxon>Eukaryota</taxon>
        <taxon>Metazoa</taxon>
        <taxon>Chordata</taxon>
        <taxon>Craniata</taxon>
        <taxon>Vertebrata</taxon>
        <taxon>Euteleostomi</taxon>
        <taxon>Amphibia</taxon>
        <taxon>Gymnophiona</taxon>
        <taxon>Geotrypetes</taxon>
    </lineage>
</organism>
<evidence type="ECO:0000256" key="7">
    <source>
        <dbReference type="ARBA" id="ARBA00022824"/>
    </source>
</evidence>
<feature type="domain" description="Thioredoxin" evidence="13">
    <location>
        <begin position="51"/>
        <end position="183"/>
    </location>
</feature>
<evidence type="ECO:0000256" key="1">
    <source>
        <dbReference type="ARBA" id="ARBA00001182"/>
    </source>
</evidence>
<keyword evidence="14" id="KW-1185">Reference proteome</keyword>
<dbReference type="PROSITE" id="PS51352">
    <property type="entry name" value="THIOREDOXIN_2"/>
    <property type="match status" value="2"/>
</dbReference>
<keyword evidence="8" id="KW-1015">Disulfide bond</keyword>
<evidence type="ECO:0000256" key="5">
    <source>
        <dbReference type="ARBA" id="ARBA00022729"/>
    </source>
</evidence>
<accession>A0A6P8SHN9</accession>